<evidence type="ECO:0000256" key="2">
    <source>
        <dbReference type="ARBA" id="ARBA00007069"/>
    </source>
</evidence>
<feature type="transmembrane region" description="Helical" evidence="8">
    <location>
        <begin position="79"/>
        <end position="98"/>
    </location>
</feature>
<feature type="transmembrane region" description="Helical" evidence="8">
    <location>
        <begin position="259"/>
        <end position="277"/>
    </location>
</feature>
<keyword evidence="5 8" id="KW-0812">Transmembrane</keyword>
<keyword evidence="3 8" id="KW-0813">Transport</keyword>
<protein>
    <submittedName>
        <fullName evidence="10">Polyamine (Spermidine/putrescine) ABC transporter permease</fullName>
    </submittedName>
</protein>
<dbReference type="STRING" id="1408416.GCA_000702765_00734"/>
<keyword evidence="7 8" id="KW-0472">Membrane</keyword>
<name>A0A449BIB0_9MOLU</name>
<sequence>MDNTLKTQNVKKKKISFNSFLGIPYYLVLAILVILPLFIMLLYAFTSNNSSIFNIQFTLNNFIKFFSTRDYVGIMFESIWLAIRSTFICLLICYPLAYFISKLPKRTQTILVLLFTSTMWINSLILMHSLKNVFLIAASFVVGGNAEYSQLTIFLGHDYSIIIGTIFLYMPYMFLPIYTQMTKIDKNLLEGAADLGANKFQTLVRVVFPLTLSSVISSCLVVLLPATTTLVVSEIMGNGQRPLIGNLIERQTGSRFGEMAAYSIILAVAMLIIVAILKSMDRYEEVLSNE</sequence>
<evidence type="ECO:0000313" key="10">
    <source>
        <dbReference type="EMBL" id="VEU82172.1"/>
    </source>
</evidence>
<proteinExistence type="inferred from homology"/>
<gene>
    <name evidence="10" type="primary">potB_1</name>
    <name evidence="10" type="ORF">NCTC10172_00179</name>
</gene>
<evidence type="ECO:0000256" key="8">
    <source>
        <dbReference type="RuleBase" id="RU363032"/>
    </source>
</evidence>
<reference evidence="10 11" key="1">
    <citation type="submission" date="2019-01" db="EMBL/GenBank/DDBJ databases">
        <authorList>
            <consortium name="Pathogen Informatics"/>
        </authorList>
    </citation>
    <scope>NUCLEOTIDE SEQUENCE [LARGE SCALE GENOMIC DNA]</scope>
    <source>
        <strain evidence="10 11">NCTC10172</strain>
    </source>
</reference>
<dbReference type="GO" id="GO:0055085">
    <property type="term" value="P:transmembrane transport"/>
    <property type="evidence" value="ECO:0007669"/>
    <property type="project" value="InterPro"/>
</dbReference>
<feature type="transmembrane region" description="Helical" evidence="8">
    <location>
        <begin position="159"/>
        <end position="178"/>
    </location>
</feature>
<dbReference type="PANTHER" id="PTHR42929:SF1">
    <property type="entry name" value="INNER MEMBRANE ABC TRANSPORTER PERMEASE PROTEIN YDCU-RELATED"/>
    <property type="match status" value="1"/>
</dbReference>
<keyword evidence="6 8" id="KW-1133">Transmembrane helix</keyword>
<dbReference type="EMBL" id="LR215050">
    <property type="protein sequence ID" value="VEU82172.1"/>
    <property type="molecule type" value="Genomic_DNA"/>
</dbReference>
<keyword evidence="4" id="KW-1003">Cell membrane</keyword>
<keyword evidence="11" id="KW-1185">Reference proteome</keyword>
<accession>A0A449BIB0</accession>
<dbReference type="PANTHER" id="PTHR42929">
    <property type="entry name" value="INNER MEMBRANE ABC TRANSPORTER PERMEASE PROTEIN YDCU-RELATED-RELATED"/>
    <property type="match status" value="1"/>
</dbReference>
<organism evidence="10 11">
    <name type="scientific">Acholeplasma hippikon</name>
    <dbReference type="NCBI Taxonomy" id="264636"/>
    <lineage>
        <taxon>Bacteria</taxon>
        <taxon>Bacillati</taxon>
        <taxon>Mycoplasmatota</taxon>
        <taxon>Mollicutes</taxon>
        <taxon>Acholeplasmatales</taxon>
        <taxon>Acholeplasmataceae</taxon>
        <taxon>Acholeplasma</taxon>
    </lineage>
</organism>
<dbReference type="Gene3D" id="1.10.3720.10">
    <property type="entry name" value="MetI-like"/>
    <property type="match status" value="1"/>
</dbReference>
<feature type="transmembrane region" description="Helical" evidence="8">
    <location>
        <begin position="206"/>
        <end position="226"/>
    </location>
</feature>
<comment type="similarity">
    <text evidence="2">Belongs to the binding-protein-dependent transport system permease family. CysTW subfamily.</text>
</comment>
<evidence type="ECO:0000313" key="11">
    <source>
        <dbReference type="Proteomes" id="UP000290909"/>
    </source>
</evidence>
<dbReference type="CDD" id="cd06261">
    <property type="entry name" value="TM_PBP2"/>
    <property type="match status" value="1"/>
</dbReference>
<dbReference type="InterPro" id="IPR000515">
    <property type="entry name" value="MetI-like"/>
</dbReference>
<dbReference type="AlphaFoldDB" id="A0A449BIB0"/>
<dbReference type="SUPFAM" id="SSF161098">
    <property type="entry name" value="MetI-like"/>
    <property type="match status" value="1"/>
</dbReference>
<dbReference type="RefSeq" id="WP_035369040.1">
    <property type="nucleotide sequence ID" value="NZ_LR215050.1"/>
</dbReference>
<comment type="subcellular location">
    <subcellularLocation>
        <location evidence="1 8">Cell membrane</location>
        <topology evidence="1 8">Multi-pass membrane protein</topology>
    </subcellularLocation>
</comment>
<dbReference type="InterPro" id="IPR035906">
    <property type="entry name" value="MetI-like_sf"/>
</dbReference>
<evidence type="ECO:0000256" key="7">
    <source>
        <dbReference type="ARBA" id="ARBA00023136"/>
    </source>
</evidence>
<dbReference type="GO" id="GO:0005886">
    <property type="term" value="C:plasma membrane"/>
    <property type="evidence" value="ECO:0007669"/>
    <property type="project" value="UniProtKB-SubCell"/>
</dbReference>
<feature type="domain" description="ABC transmembrane type-1" evidence="9">
    <location>
        <begin position="75"/>
        <end position="277"/>
    </location>
</feature>
<evidence type="ECO:0000259" key="9">
    <source>
        <dbReference type="PROSITE" id="PS50928"/>
    </source>
</evidence>
<evidence type="ECO:0000256" key="3">
    <source>
        <dbReference type="ARBA" id="ARBA00022448"/>
    </source>
</evidence>
<dbReference type="KEGG" id="ahk:NCTC10172_00179"/>
<evidence type="ECO:0000256" key="1">
    <source>
        <dbReference type="ARBA" id="ARBA00004651"/>
    </source>
</evidence>
<dbReference type="PROSITE" id="PS50928">
    <property type="entry name" value="ABC_TM1"/>
    <property type="match status" value="1"/>
</dbReference>
<evidence type="ECO:0000256" key="6">
    <source>
        <dbReference type="ARBA" id="ARBA00022989"/>
    </source>
</evidence>
<dbReference type="Proteomes" id="UP000290909">
    <property type="component" value="Chromosome"/>
</dbReference>
<dbReference type="Pfam" id="PF00528">
    <property type="entry name" value="BPD_transp_1"/>
    <property type="match status" value="1"/>
</dbReference>
<evidence type="ECO:0000256" key="4">
    <source>
        <dbReference type="ARBA" id="ARBA00022475"/>
    </source>
</evidence>
<feature type="transmembrane region" description="Helical" evidence="8">
    <location>
        <begin position="20"/>
        <end position="45"/>
    </location>
</feature>
<evidence type="ECO:0000256" key="5">
    <source>
        <dbReference type="ARBA" id="ARBA00022692"/>
    </source>
</evidence>